<evidence type="ECO:0000313" key="3">
    <source>
        <dbReference type="EMBL" id="RNM41933.1"/>
    </source>
</evidence>
<keyword evidence="1" id="KW-0812">Transmembrane</keyword>
<reference evidence="5" key="2">
    <citation type="submission" date="2018-05" db="EMBL/GenBank/DDBJ databases">
        <title>Genome Sequencing of selected type strains of the family Eggerthellaceae.</title>
        <authorList>
            <person name="Danylec N."/>
            <person name="Stoll D.A."/>
            <person name="Doetsch A."/>
            <person name="Huch M."/>
        </authorList>
    </citation>
    <scope>NUCLEOTIDE SEQUENCE [LARGE SCALE GENOMIC DNA]</scope>
    <source>
        <strain evidence="5">DSM 16107</strain>
    </source>
</reference>
<reference evidence="2 4" key="1">
    <citation type="journal article" date="2018" name="Elife">
        <title>Discovery and characterization of a prevalent human gut bacterial enzyme sufficient for the inactivation of a family of plant toxins.</title>
        <authorList>
            <person name="Koppel N."/>
            <person name="Bisanz J.E."/>
            <person name="Pandelia M.E."/>
            <person name="Turnbaugh P.J."/>
            <person name="Balskus E.P."/>
        </authorList>
    </citation>
    <scope>NUCLEOTIDE SEQUENCE [LARGE SCALE GENOMIC DNA]</scope>
    <source>
        <strain evidence="2 4">DSM 16107</strain>
    </source>
</reference>
<dbReference type="EMBL" id="PPTT01000009">
    <property type="protein sequence ID" value="RDB69434.1"/>
    <property type="molecule type" value="Genomic_DNA"/>
</dbReference>
<keyword evidence="1" id="KW-0472">Membrane</keyword>
<dbReference type="RefSeq" id="WP_114545924.1">
    <property type="nucleotide sequence ID" value="NZ_PPTT01000009.1"/>
</dbReference>
<dbReference type="Proteomes" id="UP000253817">
    <property type="component" value="Unassembled WGS sequence"/>
</dbReference>
<dbReference type="Proteomes" id="UP000270112">
    <property type="component" value="Unassembled WGS sequence"/>
</dbReference>
<sequence>MDKFLTGNEWSWRLARTVVQGVLGVIVANVDLLMGCAVLDPTWRALCVALVMAVLSPVMAELGRALPEGGGSDA</sequence>
<name>A0A3N0IY68_9ACTN</name>
<dbReference type="EMBL" id="QICC01000023">
    <property type="protein sequence ID" value="RNM41933.1"/>
    <property type="molecule type" value="Genomic_DNA"/>
</dbReference>
<dbReference type="AlphaFoldDB" id="A0A3N0IY68"/>
<dbReference type="OrthoDB" id="3193405at2"/>
<proteinExistence type="predicted"/>
<evidence type="ECO:0000313" key="2">
    <source>
        <dbReference type="EMBL" id="RDB69434.1"/>
    </source>
</evidence>
<keyword evidence="1" id="KW-1133">Transmembrane helix</keyword>
<gene>
    <name evidence="2" type="ORF">C1876_06595</name>
    <name evidence="3" type="ORF">DMP09_07405</name>
</gene>
<evidence type="ECO:0000313" key="4">
    <source>
        <dbReference type="Proteomes" id="UP000253817"/>
    </source>
</evidence>
<reference evidence="3" key="3">
    <citation type="journal article" date="2019" name="Microbiol. Resour. Announc.">
        <title>Draft Genome Sequences of Type Strains of Gordonibacter faecihominis, Paraeggerthella hongkongensis, Parvibacter caecicola,Slackia equolifaciens, Slackia faecicanis, and Slackia isoflavoniconvertens.</title>
        <authorList>
            <person name="Danylec N."/>
            <person name="Stoll D.A."/>
            <person name="Dotsch A."/>
            <person name="Huch M."/>
        </authorList>
    </citation>
    <scope>NUCLEOTIDE SEQUENCE</scope>
    <source>
        <strain evidence="3">DSM 16107</strain>
    </source>
</reference>
<protein>
    <submittedName>
        <fullName evidence="3">Alanine racemase</fullName>
    </submittedName>
</protein>
<keyword evidence="4" id="KW-1185">Reference proteome</keyword>
<evidence type="ECO:0000313" key="5">
    <source>
        <dbReference type="Proteomes" id="UP000270112"/>
    </source>
</evidence>
<feature type="transmembrane region" description="Helical" evidence="1">
    <location>
        <begin position="20"/>
        <end position="39"/>
    </location>
</feature>
<organism evidence="3 5">
    <name type="scientific">Eggerthella sinensis</name>
    <dbReference type="NCBI Taxonomy" id="242230"/>
    <lineage>
        <taxon>Bacteria</taxon>
        <taxon>Bacillati</taxon>
        <taxon>Actinomycetota</taxon>
        <taxon>Coriobacteriia</taxon>
        <taxon>Eggerthellales</taxon>
        <taxon>Eggerthellaceae</taxon>
        <taxon>Eggerthella</taxon>
    </lineage>
</organism>
<evidence type="ECO:0000256" key="1">
    <source>
        <dbReference type="SAM" id="Phobius"/>
    </source>
</evidence>
<accession>A0A3N0IY68</accession>
<comment type="caution">
    <text evidence="3">The sequence shown here is derived from an EMBL/GenBank/DDBJ whole genome shotgun (WGS) entry which is preliminary data.</text>
</comment>